<accession>A0A6J7GD72</accession>
<organism evidence="1">
    <name type="scientific">freshwater metagenome</name>
    <dbReference type="NCBI Taxonomy" id="449393"/>
    <lineage>
        <taxon>unclassified sequences</taxon>
        <taxon>metagenomes</taxon>
        <taxon>ecological metagenomes</taxon>
    </lineage>
</organism>
<name>A0A6J7GD72_9ZZZZ</name>
<sequence>MPVLSKTTSVIPTTFSIDFGDLITIPNFAAFPDATNSAIGVANPNAHGQAITKTETAVAIACASWA</sequence>
<reference evidence="1" key="1">
    <citation type="submission" date="2020-05" db="EMBL/GenBank/DDBJ databases">
        <authorList>
            <person name="Chiriac C."/>
            <person name="Salcher M."/>
            <person name="Ghai R."/>
            <person name="Kavagutti S V."/>
        </authorList>
    </citation>
    <scope>NUCLEOTIDE SEQUENCE</scope>
</reference>
<dbReference type="AlphaFoldDB" id="A0A6J7GD72"/>
<proteinExistence type="predicted"/>
<dbReference type="EMBL" id="CAFBMP010000015">
    <property type="protein sequence ID" value="CAB4902955.1"/>
    <property type="molecule type" value="Genomic_DNA"/>
</dbReference>
<gene>
    <name evidence="1" type="ORF">UFOPK3608_00448</name>
</gene>
<evidence type="ECO:0000313" key="1">
    <source>
        <dbReference type="EMBL" id="CAB4902955.1"/>
    </source>
</evidence>
<protein>
    <submittedName>
        <fullName evidence="1">Unannotated protein</fullName>
    </submittedName>
</protein>